<dbReference type="Gene3D" id="3.90.780.10">
    <property type="entry name" value="5'-Nucleotidase, C-terminal domain"/>
    <property type="match status" value="1"/>
</dbReference>
<protein>
    <submittedName>
        <fullName evidence="6">5'-nucleotidase</fullName>
    </submittedName>
</protein>
<dbReference type="InterPro" id="IPR029052">
    <property type="entry name" value="Metallo-depent_PP-like"/>
</dbReference>
<dbReference type="InterPro" id="IPR006146">
    <property type="entry name" value="5'-Nucleotdase_CS"/>
</dbReference>
<dbReference type="CDD" id="cd00845">
    <property type="entry name" value="MPP_UshA_N_like"/>
    <property type="match status" value="1"/>
</dbReference>
<dbReference type="SUPFAM" id="SSF55816">
    <property type="entry name" value="5'-nucleotidase (syn. UDP-sugar hydrolase), C-terminal domain"/>
    <property type="match status" value="1"/>
</dbReference>
<dbReference type="Gene3D" id="3.60.21.10">
    <property type="match status" value="1"/>
</dbReference>
<dbReference type="SUPFAM" id="SSF56300">
    <property type="entry name" value="Metallo-dependent phosphatases"/>
    <property type="match status" value="1"/>
</dbReference>
<dbReference type="PANTHER" id="PTHR11575">
    <property type="entry name" value="5'-NUCLEOTIDASE-RELATED"/>
    <property type="match status" value="1"/>
</dbReference>
<evidence type="ECO:0000256" key="1">
    <source>
        <dbReference type="ARBA" id="ARBA00006654"/>
    </source>
</evidence>
<dbReference type="GO" id="GO:0009166">
    <property type="term" value="P:nucleotide catabolic process"/>
    <property type="evidence" value="ECO:0007669"/>
    <property type="project" value="InterPro"/>
</dbReference>
<evidence type="ECO:0000256" key="3">
    <source>
        <dbReference type="RuleBase" id="RU362119"/>
    </source>
</evidence>
<dbReference type="GO" id="GO:0046872">
    <property type="term" value="F:metal ion binding"/>
    <property type="evidence" value="ECO:0007669"/>
    <property type="project" value="InterPro"/>
</dbReference>
<keyword evidence="3" id="KW-0378">Hydrolase</keyword>
<reference evidence="7" key="1">
    <citation type="submission" date="2016-10" db="EMBL/GenBank/DDBJ databases">
        <authorList>
            <person name="Varghese N."/>
            <person name="Submissions S."/>
        </authorList>
    </citation>
    <scope>NUCLEOTIDE SEQUENCE [LARGE SCALE GENOMIC DNA]</scope>
    <source>
        <strain evidence="7">DSM 24450</strain>
    </source>
</reference>
<organism evidence="6 7">
    <name type="scientific">Lutibacter maritimus</name>
    <dbReference type="NCBI Taxonomy" id="593133"/>
    <lineage>
        <taxon>Bacteria</taxon>
        <taxon>Pseudomonadati</taxon>
        <taxon>Bacteroidota</taxon>
        <taxon>Flavobacteriia</taxon>
        <taxon>Flavobacteriales</taxon>
        <taxon>Flavobacteriaceae</taxon>
        <taxon>Lutibacter</taxon>
    </lineage>
</organism>
<dbReference type="GO" id="GO:0016788">
    <property type="term" value="F:hydrolase activity, acting on ester bonds"/>
    <property type="evidence" value="ECO:0007669"/>
    <property type="project" value="InterPro"/>
</dbReference>
<evidence type="ECO:0000259" key="5">
    <source>
        <dbReference type="Pfam" id="PF02872"/>
    </source>
</evidence>
<keyword evidence="3" id="KW-0547">Nucleotide-binding</keyword>
<evidence type="ECO:0000313" key="7">
    <source>
        <dbReference type="Proteomes" id="UP000199312"/>
    </source>
</evidence>
<dbReference type="OrthoDB" id="9801679at2"/>
<dbReference type="PROSITE" id="PS51257">
    <property type="entry name" value="PROKAR_LIPOPROTEIN"/>
    <property type="match status" value="1"/>
</dbReference>
<dbReference type="EMBL" id="FOZP01000001">
    <property type="protein sequence ID" value="SFS29717.1"/>
    <property type="molecule type" value="Genomic_DNA"/>
</dbReference>
<accession>A0A1I6NP61</accession>
<dbReference type="InterPro" id="IPR008334">
    <property type="entry name" value="5'-Nucleotdase_C"/>
</dbReference>
<dbReference type="InterPro" id="IPR004843">
    <property type="entry name" value="Calcineurin-like_PHP"/>
</dbReference>
<dbReference type="PRINTS" id="PR01607">
    <property type="entry name" value="APYRASEFAMLY"/>
</dbReference>
<dbReference type="PROSITE" id="PS00786">
    <property type="entry name" value="5_NUCLEOTIDASE_2"/>
    <property type="match status" value="1"/>
</dbReference>
<dbReference type="Pfam" id="PF02872">
    <property type="entry name" value="5_nucleotid_C"/>
    <property type="match status" value="1"/>
</dbReference>
<dbReference type="InterPro" id="IPR006179">
    <property type="entry name" value="5_nucleotidase/apyrase"/>
</dbReference>
<dbReference type="STRING" id="593133.SAMN04488006_0253"/>
<dbReference type="GO" id="GO:0000166">
    <property type="term" value="F:nucleotide binding"/>
    <property type="evidence" value="ECO:0007669"/>
    <property type="project" value="UniProtKB-KW"/>
</dbReference>
<name>A0A1I6NP61_9FLAO</name>
<feature type="domain" description="Calcineurin-like phosphoesterase" evidence="4">
    <location>
        <begin position="38"/>
        <end position="240"/>
    </location>
</feature>
<feature type="domain" description="5'-Nucleotidase C-terminal" evidence="5">
    <location>
        <begin position="315"/>
        <end position="429"/>
    </location>
</feature>
<dbReference type="PANTHER" id="PTHR11575:SF24">
    <property type="entry name" value="5'-NUCLEOTIDASE"/>
    <property type="match status" value="1"/>
</dbReference>
<dbReference type="InterPro" id="IPR036907">
    <property type="entry name" value="5'-Nucleotdase_C_sf"/>
</dbReference>
<proteinExistence type="inferred from homology"/>
<evidence type="ECO:0000313" key="6">
    <source>
        <dbReference type="EMBL" id="SFS29717.1"/>
    </source>
</evidence>
<gene>
    <name evidence="6" type="ORF">SAMN04488006_0253</name>
</gene>
<dbReference type="Pfam" id="PF00149">
    <property type="entry name" value="Metallophos"/>
    <property type="match status" value="1"/>
</dbReference>
<dbReference type="Proteomes" id="UP000199312">
    <property type="component" value="Unassembled WGS sequence"/>
</dbReference>
<evidence type="ECO:0000259" key="4">
    <source>
        <dbReference type="Pfam" id="PF00149"/>
    </source>
</evidence>
<keyword evidence="2" id="KW-0732">Signal</keyword>
<evidence type="ECO:0000256" key="2">
    <source>
        <dbReference type="ARBA" id="ARBA00022729"/>
    </source>
</evidence>
<keyword evidence="7" id="KW-1185">Reference proteome</keyword>
<comment type="similarity">
    <text evidence="1 3">Belongs to the 5'-nucleotidase family.</text>
</comment>
<sequence length="475" mass="53474">MKSINFIIKYFIISVLFLACSKNSENTQIPTNQSQEITIFHINDQHGQLDNFSKIKHIVDEEKKLSNVLLVCGGDIFSGNPVVDNHPQKGFPMIDVMNAVGFDVSVIGNHEFDYGELILNDRFSQSKFSWICANVNTSNSTISQPNAFKTITINGLNITFLGLVETSGKDNDIIPSTHPWRVQNLTFEKFENSVVKYANLKESQQADVLVALTHLGENSDFKLANNYPYFDLIIGGHSHTVTNQTVNNIPIYQAGSNLNNLGKIKLSIKNKQIESISYQLINLNNYTNFDAAIKEKVDYYNANSNLDDIIGFSEAYHSKSDVGSLYTDILRKQMNVDLTFQNTGGIRNTLDAGNILKREIYSIDPFNNGSVTYSMTIAEIKNFLKQSKIAIYYAGVNILQVNSTIEIRDENNQQLNDNTTLTVGLNDYIPAVYDTYFTQTPTIKPYTTAEGLIEYLQNNTGAINYTQVNSYFQYQ</sequence>
<dbReference type="AlphaFoldDB" id="A0A1I6NP61"/>
<dbReference type="RefSeq" id="WP_090221676.1">
    <property type="nucleotide sequence ID" value="NZ_FOZP01000001.1"/>
</dbReference>